<evidence type="ECO:0000313" key="2">
    <source>
        <dbReference type="EMBL" id="KAF5834476.1"/>
    </source>
</evidence>
<dbReference type="Proteomes" id="UP000815325">
    <property type="component" value="Unassembled WGS sequence"/>
</dbReference>
<name>A0ABQ7GIP5_DUNSA</name>
<evidence type="ECO:0000313" key="3">
    <source>
        <dbReference type="Proteomes" id="UP000815325"/>
    </source>
</evidence>
<feature type="compositionally biased region" description="Low complexity" evidence="1">
    <location>
        <begin position="84"/>
        <end position="112"/>
    </location>
</feature>
<feature type="region of interest" description="Disordered" evidence="1">
    <location>
        <begin position="196"/>
        <end position="248"/>
    </location>
</feature>
<feature type="compositionally biased region" description="Basic and acidic residues" evidence="1">
    <location>
        <begin position="239"/>
        <end position="248"/>
    </location>
</feature>
<evidence type="ECO:0000256" key="1">
    <source>
        <dbReference type="SAM" id="MobiDB-lite"/>
    </source>
</evidence>
<dbReference type="EMBL" id="MU069754">
    <property type="protein sequence ID" value="KAF5834476.1"/>
    <property type="molecule type" value="Genomic_DNA"/>
</dbReference>
<keyword evidence="3" id="KW-1185">Reference proteome</keyword>
<protein>
    <submittedName>
        <fullName evidence="2">Uncharacterized protein</fullName>
    </submittedName>
</protein>
<proteinExistence type="predicted"/>
<comment type="caution">
    <text evidence="2">The sequence shown here is derived from an EMBL/GenBank/DDBJ whole genome shotgun (WGS) entry which is preliminary data.</text>
</comment>
<reference evidence="2" key="1">
    <citation type="submission" date="2017-08" db="EMBL/GenBank/DDBJ databases">
        <authorList>
            <person name="Polle J.E."/>
            <person name="Barry K."/>
            <person name="Cushman J."/>
            <person name="Schmutz J."/>
            <person name="Tran D."/>
            <person name="Hathwaick L.T."/>
            <person name="Yim W.C."/>
            <person name="Jenkins J."/>
            <person name="Mckie-Krisberg Z.M."/>
            <person name="Prochnik S."/>
            <person name="Lindquist E."/>
            <person name="Dockter R.B."/>
            <person name="Adam C."/>
            <person name="Molina H."/>
            <person name="Bunkerborg J."/>
            <person name="Jin E."/>
            <person name="Buchheim M."/>
            <person name="Magnuson J."/>
        </authorList>
    </citation>
    <scope>NUCLEOTIDE SEQUENCE</scope>
    <source>
        <strain evidence="2">CCAP 19/18</strain>
    </source>
</reference>
<accession>A0ABQ7GIP5</accession>
<organism evidence="2 3">
    <name type="scientific">Dunaliella salina</name>
    <name type="common">Green alga</name>
    <name type="synonym">Protococcus salinus</name>
    <dbReference type="NCBI Taxonomy" id="3046"/>
    <lineage>
        <taxon>Eukaryota</taxon>
        <taxon>Viridiplantae</taxon>
        <taxon>Chlorophyta</taxon>
        <taxon>core chlorophytes</taxon>
        <taxon>Chlorophyceae</taxon>
        <taxon>CS clade</taxon>
        <taxon>Chlamydomonadales</taxon>
        <taxon>Dunaliellaceae</taxon>
        <taxon>Dunaliella</taxon>
    </lineage>
</organism>
<gene>
    <name evidence="2" type="ORF">DUNSADRAFT_8832</name>
</gene>
<feature type="region of interest" description="Disordered" evidence="1">
    <location>
        <begin position="79"/>
        <end position="112"/>
    </location>
</feature>
<sequence length="248" mass="27185">MFSLCPGLNERVIRVDVNNKALETRKLLEEEKRQEMLHQKWNDSVFLPHCKHTPAASDMTLSNTLLPCDIDPRDLRVTHRHSRTASLASPASSPSRANSQSPTSTSTGNTWNSSTAYSSKELADRSQALLGSSLKATRARATSLLASRGGRHLSLVEQQAALADAVRQQKVTQAEEKAALVQKYGEEGAAAMQAIMAMPRQEKQPHRSTRRPSPRTEDVKAVQQLPDEVPGALPPSRSTSEKENDQGS</sequence>